<protein>
    <recommendedName>
        <fullName evidence="1">DUF4806 domain-containing protein</fullName>
    </recommendedName>
</protein>
<dbReference type="PANTHER" id="PTHR34153:SF2">
    <property type="entry name" value="SI:CH211-262H13.3-RELATED"/>
    <property type="match status" value="1"/>
</dbReference>
<evidence type="ECO:0000313" key="3">
    <source>
        <dbReference type="Proteomes" id="UP000007819"/>
    </source>
</evidence>
<dbReference type="GeneID" id="100574926"/>
<dbReference type="RefSeq" id="XP_016664173.1">
    <property type="nucleotide sequence ID" value="XM_016808684.2"/>
</dbReference>
<reference evidence="2" key="2">
    <citation type="submission" date="2022-06" db="UniProtKB">
        <authorList>
            <consortium name="EnsemblMetazoa"/>
        </authorList>
    </citation>
    <scope>IDENTIFICATION</scope>
</reference>
<dbReference type="InterPro" id="IPR032071">
    <property type="entry name" value="DUF4806"/>
</dbReference>
<feature type="domain" description="DUF4806" evidence="1">
    <location>
        <begin position="102"/>
        <end position="174"/>
    </location>
</feature>
<dbReference type="GeneID" id="100572300"/>
<dbReference type="Pfam" id="PF16064">
    <property type="entry name" value="DUF4806"/>
    <property type="match status" value="1"/>
</dbReference>
<dbReference type="AlphaFoldDB" id="A0A8R2D6T1"/>
<evidence type="ECO:0000313" key="2">
    <source>
        <dbReference type="EnsemblMetazoa" id="XP_016664173.1"/>
    </source>
</evidence>
<proteinExistence type="predicted"/>
<dbReference type="OrthoDB" id="6618315at2759"/>
<keyword evidence="3" id="KW-1185">Reference proteome</keyword>
<accession>A0A8R2D6T1</accession>
<dbReference type="Proteomes" id="UP000007819">
    <property type="component" value="Chromosome X"/>
</dbReference>
<organism evidence="2 3">
    <name type="scientific">Acyrthosiphon pisum</name>
    <name type="common">Pea aphid</name>
    <dbReference type="NCBI Taxonomy" id="7029"/>
    <lineage>
        <taxon>Eukaryota</taxon>
        <taxon>Metazoa</taxon>
        <taxon>Ecdysozoa</taxon>
        <taxon>Arthropoda</taxon>
        <taxon>Hexapoda</taxon>
        <taxon>Insecta</taxon>
        <taxon>Pterygota</taxon>
        <taxon>Neoptera</taxon>
        <taxon>Paraneoptera</taxon>
        <taxon>Hemiptera</taxon>
        <taxon>Sternorrhyncha</taxon>
        <taxon>Aphidomorpha</taxon>
        <taxon>Aphidoidea</taxon>
        <taxon>Aphididae</taxon>
        <taxon>Macrosiphini</taxon>
        <taxon>Acyrthosiphon</taxon>
    </lineage>
</organism>
<dbReference type="EnsemblMetazoa" id="XM_016808684.2">
    <property type="protein sequence ID" value="XP_016664173.1"/>
    <property type="gene ID" value="LOC100574926"/>
</dbReference>
<evidence type="ECO:0000259" key="1">
    <source>
        <dbReference type="Pfam" id="PF16064"/>
    </source>
</evidence>
<name>A0A8R2D6T1_ACYPI</name>
<dbReference type="EnsemblMetazoa" id="XM_029485743.1">
    <property type="protein sequence ID" value="XP_029341603.1"/>
    <property type="gene ID" value="LOC100572300"/>
</dbReference>
<dbReference type="KEGG" id="api:100572300"/>
<dbReference type="KEGG" id="api:100574926"/>
<dbReference type="PANTHER" id="PTHR34153">
    <property type="entry name" value="SI:CH211-262H13.3-RELATED-RELATED"/>
    <property type="match status" value="1"/>
</dbReference>
<reference evidence="3" key="1">
    <citation type="submission" date="2010-06" db="EMBL/GenBank/DDBJ databases">
        <authorList>
            <person name="Jiang H."/>
            <person name="Abraham K."/>
            <person name="Ali S."/>
            <person name="Alsbrooks S.L."/>
            <person name="Anim B.N."/>
            <person name="Anosike U.S."/>
            <person name="Attaway T."/>
            <person name="Bandaranaike D.P."/>
            <person name="Battles P.K."/>
            <person name="Bell S.N."/>
            <person name="Bell A.V."/>
            <person name="Beltran B."/>
            <person name="Bickham C."/>
            <person name="Bustamante Y."/>
            <person name="Caleb T."/>
            <person name="Canada A."/>
            <person name="Cardenas V."/>
            <person name="Carter K."/>
            <person name="Chacko J."/>
            <person name="Chandrabose M.N."/>
            <person name="Chavez D."/>
            <person name="Chavez A."/>
            <person name="Chen L."/>
            <person name="Chu H.-S."/>
            <person name="Claassen K.J."/>
            <person name="Cockrell R."/>
            <person name="Collins M."/>
            <person name="Cooper J.A."/>
            <person name="Cree A."/>
            <person name="Curry S.M."/>
            <person name="Da Y."/>
            <person name="Dao M.D."/>
            <person name="Das B."/>
            <person name="Davila M.-L."/>
            <person name="Davy-Carroll L."/>
            <person name="Denson S."/>
            <person name="Dinh H."/>
            <person name="Ebong V.E."/>
            <person name="Edwards J.R."/>
            <person name="Egan A."/>
            <person name="El-Daye J."/>
            <person name="Escobedo L."/>
            <person name="Fernandez S."/>
            <person name="Fernando P.R."/>
            <person name="Flagg N."/>
            <person name="Forbes L.D."/>
            <person name="Fowler R.G."/>
            <person name="Fu Q."/>
            <person name="Gabisi R.A."/>
            <person name="Ganer J."/>
            <person name="Garbino Pronczuk A."/>
            <person name="Garcia R.M."/>
            <person name="Garner T."/>
            <person name="Garrett T.E."/>
            <person name="Gonzalez D.A."/>
            <person name="Hamid H."/>
            <person name="Hawkins E.S."/>
            <person name="Hirani K."/>
            <person name="Hogues M.E."/>
            <person name="Hollins B."/>
            <person name="Hsiao C.-H."/>
            <person name="Jabil R."/>
            <person name="James M.L."/>
            <person name="Jhangiani S.N."/>
            <person name="Johnson B."/>
            <person name="Johnson Q."/>
            <person name="Joshi V."/>
            <person name="Kalu J.B."/>
            <person name="Kam C."/>
            <person name="Kashfia A."/>
            <person name="Keebler J."/>
            <person name="Kisamo H."/>
            <person name="Kovar C.L."/>
            <person name="Lago L.A."/>
            <person name="Lai C.-Y."/>
            <person name="Laidlaw J."/>
            <person name="Lara F."/>
            <person name="Le T.-K."/>
            <person name="Lee S.L."/>
            <person name="Legall F.H."/>
            <person name="Lemon S.J."/>
            <person name="Lewis L.R."/>
            <person name="Li B."/>
            <person name="Liu Y."/>
            <person name="Liu Y.-S."/>
            <person name="Lopez J."/>
            <person name="Lozado R.J."/>
            <person name="Lu J."/>
            <person name="Madu R.C."/>
            <person name="Maheshwari M."/>
            <person name="Maheshwari R."/>
            <person name="Malloy K."/>
            <person name="Martinez E."/>
            <person name="Mathew T."/>
            <person name="Mercado I.C."/>
            <person name="Mercado C."/>
            <person name="Meyer B."/>
            <person name="Montgomery K."/>
            <person name="Morgan M.B."/>
            <person name="Munidasa M."/>
            <person name="Nazareth L.V."/>
            <person name="Nelson J."/>
            <person name="Ng B.M."/>
            <person name="Nguyen N.B."/>
            <person name="Nguyen P.Q."/>
            <person name="Nguyen T."/>
            <person name="Obregon M."/>
            <person name="Okwuonu G.O."/>
            <person name="Onwere C.G."/>
            <person name="Orozco G."/>
            <person name="Parra A."/>
            <person name="Patel S."/>
            <person name="Patil S."/>
            <person name="Perez A."/>
            <person name="Perez Y."/>
            <person name="Pham C."/>
            <person name="Primus E.L."/>
            <person name="Pu L.-L."/>
            <person name="Puazo M."/>
            <person name="Qin X."/>
            <person name="Quiroz J.B."/>
            <person name="Reese J."/>
            <person name="Richards S."/>
            <person name="Rives C.M."/>
            <person name="Robberts R."/>
            <person name="Ruiz S.J."/>
            <person name="Ruiz M.J."/>
            <person name="Santibanez J."/>
            <person name="Schneider B.W."/>
            <person name="Sisson I."/>
            <person name="Smith M."/>
            <person name="Sodergren E."/>
            <person name="Song X.-Z."/>
            <person name="Song B.B."/>
            <person name="Summersgill H."/>
            <person name="Thelus R."/>
            <person name="Thornton R.D."/>
            <person name="Trejos Z.Y."/>
            <person name="Usmani K."/>
            <person name="Vattathil S."/>
            <person name="Villasana D."/>
            <person name="Walker D.L."/>
            <person name="Wang S."/>
            <person name="Wang K."/>
            <person name="White C.S."/>
            <person name="Williams A.C."/>
            <person name="Williamson J."/>
            <person name="Wilson K."/>
            <person name="Woghiren I.O."/>
            <person name="Woodworth J.R."/>
            <person name="Worley K.C."/>
            <person name="Wright R.A."/>
            <person name="Wu W."/>
            <person name="Young L."/>
            <person name="Zhang L."/>
            <person name="Zhang J."/>
            <person name="Zhu Y."/>
            <person name="Muzny D.M."/>
            <person name="Weinstock G."/>
            <person name="Gibbs R.A."/>
        </authorList>
    </citation>
    <scope>NUCLEOTIDE SEQUENCE [LARGE SCALE GENOMIC DNA]</scope>
    <source>
        <strain evidence="3">LSR1</strain>
    </source>
</reference>
<sequence>MLNRNLFDCFSEPNTKKKIAPNSDGDSADIPSILNVNKIKHDDPNNYNYAKQSLRICTNLKYDIKRLHDGQDYLKMMLDKIFNQLNNQTNSNSDSCSLNHYDIPHVTNENDLNEWEDTIKDSSYLSKIAQQLSLMGSHSISETVRKLMQRLFSDTFLVDYSFIGFKGKKTFSNLRSCDLIKLAVRKVPLFQNASDNEIEKPLKSFMAQASARLKLKAIKTKVIPVNTYSQNTDAPHEKDL</sequence>
<dbReference type="RefSeq" id="XP_029341603.1">
    <property type="nucleotide sequence ID" value="XM_029485743.1"/>
</dbReference>